<dbReference type="Proteomes" id="UP001150581">
    <property type="component" value="Unassembled WGS sequence"/>
</dbReference>
<gene>
    <name evidence="1" type="ORF">LPJ66_004373</name>
</gene>
<comment type="caution">
    <text evidence="1">The sequence shown here is derived from an EMBL/GenBank/DDBJ whole genome shotgun (WGS) entry which is preliminary data.</text>
</comment>
<evidence type="ECO:0000313" key="2">
    <source>
        <dbReference type="Proteomes" id="UP001150581"/>
    </source>
</evidence>
<accession>A0ACC1IJU4</accession>
<evidence type="ECO:0000313" key="1">
    <source>
        <dbReference type="EMBL" id="KAJ1895787.1"/>
    </source>
</evidence>
<proteinExistence type="predicted"/>
<name>A0ACC1IJU4_9FUNG</name>
<organism evidence="1 2">
    <name type="scientific">Kickxella alabastrina</name>
    <dbReference type="NCBI Taxonomy" id="61397"/>
    <lineage>
        <taxon>Eukaryota</taxon>
        <taxon>Fungi</taxon>
        <taxon>Fungi incertae sedis</taxon>
        <taxon>Zoopagomycota</taxon>
        <taxon>Kickxellomycotina</taxon>
        <taxon>Kickxellomycetes</taxon>
        <taxon>Kickxellales</taxon>
        <taxon>Kickxellaceae</taxon>
        <taxon>Kickxella</taxon>
    </lineage>
</organism>
<protein>
    <submittedName>
        <fullName evidence="1">Uncharacterized protein</fullName>
    </submittedName>
</protein>
<reference evidence="1" key="1">
    <citation type="submission" date="2022-07" db="EMBL/GenBank/DDBJ databases">
        <title>Phylogenomic reconstructions and comparative analyses of Kickxellomycotina fungi.</title>
        <authorList>
            <person name="Reynolds N.K."/>
            <person name="Stajich J.E."/>
            <person name="Barry K."/>
            <person name="Grigoriev I.V."/>
            <person name="Crous P."/>
            <person name="Smith M.E."/>
        </authorList>
    </citation>
    <scope>NUCLEOTIDE SEQUENCE</scope>
    <source>
        <strain evidence="1">Benny 63K</strain>
    </source>
</reference>
<sequence>MPSSFFDATLAQLSQLSALRACNPDTKAPEGTQYPPASYDFKMPSIQPAAALARVREDNLSLNFRTLKAPVSKFTLETPSIRTVSQVKKHLSRLSNIPANSMRLVLNGKGLVDSKLIGDYTIQDSSVIQIISKPAGVGSGDSLVGTEEVESNPLSSALKQQVETESGDTVDVDMERQQEPTADAAIDNECEQTISQSTKEQLKQVDSPFRIALRELVYGKFDSSQAAAVDRALEEFLSKL</sequence>
<dbReference type="EMBL" id="JANBPG010000524">
    <property type="protein sequence ID" value="KAJ1895787.1"/>
    <property type="molecule type" value="Genomic_DNA"/>
</dbReference>
<keyword evidence="2" id="KW-1185">Reference proteome</keyword>